<evidence type="ECO:0000256" key="3">
    <source>
        <dbReference type="ARBA" id="ARBA00022448"/>
    </source>
</evidence>
<comment type="subcellular location">
    <subcellularLocation>
        <location evidence="1">Membrane</location>
        <topology evidence="1">Multi-pass membrane protein</topology>
    </subcellularLocation>
</comment>
<dbReference type="GO" id="GO:0006865">
    <property type="term" value="P:amino acid transport"/>
    <property type="evidence" value="ECO:0007669"/>
    <property type="project" value="TreeGrafter"/>
</dbReference>
<keyword evidence="5" id="KW-0769">Symport</keyword>
<dbReference type="PROSITE" id="PS50267">
    <property type="entry name" value="NA_NEUROTRAN_SYMP_3"/>
    <property type="match status" value="1"/>
</dbReference>
<feature type="transmembrane region" description="Helical" evidence="8">
    <location>
        <begin position="56"/>
        <end position="75"/>
    </location>
</feature>
<evidence type="ECO:0000313" key="9">
    <source>
        <dbReference type="EMBL" id="MPC65132.1"/>
    </source>
</evidence>
<keyword evidence="7 8" id="KW-0472">Membrane</keyword>
<reference evidence="9 10" key="1">
    <citation type="submission" date="2019-05" db="EMBL/GenBank/DDBJ databases">
        <title>Another draft genome of Portunus trituberculatus and its Hox gene families provides insights of decapod evolution.</title>
        <authorList>
            <person name="Jeong J.-H."/>
            <person name="Song I."/>
            <person name="Kim S."/>
            <person name="Choi T."/>
            <person name="Kim D."/>
            <person name="Ryu S."/>
            <person name="Kim W."/>
        </authorList>
    </citation>
    <scope>NUCLEOTIDE SEQUENCE [LARGE SCALE GENOMIC DNA]</scope>
    <source>
        <tissue evidence="9">Muscle</tissue>
    </source>
</reference>
<dbReference type="SUPFAM" id="SSF161070">
    <property type="entry name" value="SNF-like"/>
    <property type="match status" value="1"/>
</dbReference>
<accession>A0A5B7H222</accession>
<keyword evidence="4 8" id="KW-0812">Transmembrane</keyword>
<dbReference type="InterPro" id="IPR000175">
    <property type="entry name" value="Na/ntran_symport"/>
</dbReference>
<proteinExistence type="inferred from homology"/>
<dbReference type="PANTHER" id="PTHR11616:SF182">
    <property type="entry name" value="TRANSPORTER"/>
    <property type="match status" value="1"/>
</dbReference>
<comment type="caution">
    <text evidence="9">The sequence shown here is derived from an EMBL/GenBank/DDBJ whole genome shotgun (WGS) entry which is preliminary data.</text>
</comment>
<dbReference type="PANTHER" id="PTHR11616">
    <property type="entry name" value="SODIUM/CHLORIDE DEPENDENT TRANSPORTER"/>
    <property type="match status" value="1"/>
</dbReference>
<evidence type="ECO:0000256" key="5">
    <source>
        <dbReference type="ARBA" id="ARBA00022847"/>
    </source>
</evidence>
<comment type="similarity">
    <text evidence="2">Belongs to the sodium:neurotransmitter symporter (SNF) (TC 2.A.22) family.</text>
</comment>
<dbReference type="EMBL" id="VSRR010022959">
    <property type="protein sequence ID" value="MPC65132.1"/>
    <property type="molecule type" value="Genomic_DNA"/>
</dbReference>
<feature type="transmembrane region" description="Helical" evidence="8">
    <location>
        <begin position="31"/>
        <end position="50"/>
    </location>
</feature>
<dbReference type="GO" id="GO:0035725">
    <property type="term" value="P:sodium ion transmembrane transport"/>
    <property type="evidence" value="ECO:0007669"/>
    <property type="project" value="TreeGrafter"/>
</dbReference>
<dbReference type="GO" id="GO:0015293">
    <property type="term" value="F:symporter activity"/>
    <property type="evidence" value="ECO:0007669"/>
    <property type="project" value="UniProtKB-KW"/>
</dbReference>
<dbReference type="OrthoDB" id="6581954at2759"/>
<evidence type="ECO:0000313" key="10">
    <source>
        <dbReference type="Proteomes" id="UP000324222"/>
    </source>
</evidence>
<dbReference type="InterPro" id="IPR037272">
    <property type="entry name" value="SNS_sf"/>
</dbReference>
<dbReference type="AlphaFoldDB" id="A0A5B7H222"/>
<evidence type="ECO:0000256" key="7">
    <source>
        <dbReference type="ARBA" id="ARBA00023136"/>
    </source>
</evidence>
<dbReference type="Pfam" id="PF00209">
    <property type="entry name" value="SNF"/>
    <property type="match status" value="1"/>
</dbReference>
<evidence type="ECO:0000256" key="6">
    <source>
        <dbReference type="ARBA" id="ARBA00022989"/>
    </source>
</evidence>
<dbReference type="GO" id="GO:0005886">
    <property type="term" value="C:plasma membrane"/>
    <property type="evidence" value="ECO:0007669"/>
    <property type="project" value="TreeGrafter"/>
</dbReference>
<keyword evidence="6 8" id="KW-1133">Transmembrane helix</keyword>
<evidence type="ECO:0000256" key="2">
    <source>
        <dbReference type="ARBA" id="ARBA00006459"/>
    </source>
</evidence>
<evidence type="ECO:0000256" key="4">
    <source>
        <dbReference type="ARBA" id="ARBA00022692"/>
    </source>
</evidence>
<keyword evidence="10" id="KW-1185">Reference proteome</keyword>
<gene>
    <name evidence="9" type="primary">Slc6a19</name>
    <name evidence="9" type="ORF">E2C01_059260</name>
</gene>
<sequence length="168" mass="18767">MLAVEGIPVFYLELAVGQRLRKGAIGVWNQVSPYCGGIGVASAFVSFNVALYYNTIIAWCLYYLAGTITLFSFNLSRPYNLFPSILLRPLHPSLPSFPLSHISPLILLFRPFSAFTAPSTYLNIQFRPFPSSTSHSIVLFHHSQPRKTRSIPQLYPSAQKPLPVHSIT</sequence>
<dbReference type="Proteomes" id="UP000324222">
    <property type="component" value="Unassembled WGS sequence"/>
</dbReference>
<organism evidence="9 10">
    <name type="scientific">Portunus trituberculatus</name>
    <name type="common">Swimming crab</name>
    <name type="synonym">Neptunus trituberculatus</name>
    <dbReference type="NCBI Taxonomy" id="210409"/>
    <lineage>
        <taxon>Eukaryota</taxon>
        <taxon>Metazoa</taxon>
        <taxon>Ecdysozoa</taxon>
        <taxon>Arthropoda</taxon>
        <taxon>Crustacea</taxon>
        <taxon>Multicrustacea</taxon>
        <taxon>Malacostraca</taxon>
        <taxon>Eumalacostraca</taxon>
        <taxon>Eucarida</taxon>
        <taxon>Decapoda</taxon>
        <taxon>Pleocyemata</taxon>
        <taxon>Brachyura</taxon>
        <taxon>Eubrachyura</taxon>
        <taxon>Portunoidea</taxon>
        <taxon>Portunidae</taxon>
        <taxon>Portuninae</taxon>
        <taxon>Portunus</taxon>
    </lineage>
</organism>
<evidence type="ECO:0000256" key="8">
    <source>
        <dbReference type="SAM" id="Phobius"/>
    </source>
</evidence>
<evidence type="ECO:0000256" key="1">
    <source>
        <dbReference type="ARBA" id="ARBA00004141"/>
    </source>
</evidence>
<name>A0A5B7H222_PORTR</name>
<keyword evidence="3" id="KW-0813">Transport</keyword>
<protein>
    <submittedName>
        <fullName evidence="9">Sodium-dependent neutral amino acid transporter B(0)AT1</fullName>
    </submittedName>
</protein>